<reference evidence="1 2" key="1">
    <citation type="submission" date="2023-04" db="EMBL/GenBank/DDBJ databases">
        <title>Bacteria Genome Submission.</title>
        <authorList>
            <person name="Isaac P."/>
        </authorList>
    </citation>
    <scope>NUCLEOTIDE SEQUENCE [LARGE SCALE GENOMIC DNA]</scope>
    <source>
        <strain evidence="1 2">SampleS7P1</strain>
        <plasmid evidence="1 2">unnamed1</plasmid>
    </source>
</reference>
<organism evidence="1 2">
    <name type="scientific">Paraclostridium bifermentans</name>
    <name type="common">Clostridium bifermentans</name>
    <dbReference type="NCBI Taxonomy" id="1490"/>
    <lineage>
        <taxon>Bacteria</taxon>
        <taxon>Bacillati</taxon>
        <taxon>Bacillota</taxon>
        <taxon>Clostridia</taxon>
        <taxon>Peptostreptococcales</taxon>
        <taxon>Peptostreptococcaceae</taxon>
        <taxon>Paraclostridium</taxon>
    </lineage>
</organism>
<evidence type="ECO:0000313" key="1">
    <source>
        <dbReference type="EMBL" id="WGX77403.1"/>
    </source>
</evidence>
<dbReference type="Pfam" id="PF21983">
    <property type="entry name" value="NikA-like"/>
    <property type="match status" value="1"/>
</dbReference>
<gene>
    <name evidence="1" type="ORF">QJS64_19235</name>
</gene>
<dbReference type="EMBL" id="CP124686">
    <property type="protein sequence ID" value="WGX77403.1"/>
    <property type="molecule type" value="Genomic_DNA"/>
</dbReference>
<geneLocation type="plasmid" evidence="1 2">
    <name>unnamed1</name>
</geneLocation>
<proteinExistence type="predicted"/>
<accession>A0ABY8R9R9</accession>
<name>A0ABY8R9R9_PARBF</name>
<protein>
    <recommendedName>
        <fullName evidence="3">Antitoxin</fullName>
    </recommendedName>
</protein>
<sequence length="59" mass="6869">MSKVYCNRKTKDIKTKYVRARVTEHEKGLIENHAKLKGMKVSDYIMKLIVKDMNGEQGI</sequence>
<evidence type="ECO:0000313" key="2">
    <source>
        <dbReference type="Proteomes" id="UP001239169"/>
    </source>
</evidence>
<dbReference type="Proteomes" id="UP001239169">
    <property type="component" value="Plasmid unnamed1"/>
</dbReference>
<keyword evidence="1" id="KW-0614">Plasmid</keyword>
<keyword evidence="2" id="KW-1185">Reference proteome</keyword>
<dbReference type="InterPro" id="IPR053842">
    <property type="entry name" value="NikA-like"/>
</dbReference>
<evidence type="ECO:0008006" key="3">
    <source>
        <dbReference type="Google" id="ProtNLM"/>
    </source>
</evidence>